<evidence type="ECO:0000313" key="1">
    <source>
        <dbReference type="EMBL" id="EGD59020.1"/>
    </source>
</evidence>
<comment type="caution">
    <text evidence="1">The sequence shown here is derived from an EMBL/GenBank/DDBJ whole genome shotgun (WGS) entry which is preliminary data.</text>
</comment>
<organism evidence="1 2">
    <name type="scientific">Novosphingobium nitrogenifigens DSM 19370</name>
    <dbReference type="NCBI Taxonomy" id="983920"/>
    <lineage>
        <taxon>Bacteria</taxon>
        <taxon>Pseudomonadati</taxon>
        <taxon>Pseudomonadota</taxon>
        <taxon>Alphaproteobacteria</taxon>
        <taxon>Sphingomonadales</taxon>
        <taxon>Sphingomonadaceae</taxon>
        <taxon>Novosphingobium</taxon>
    </lineage>
</organism>
<dbReference type="InParanoid" id="F1Z8K5"/>
<dbReference type="Proteomes" id="UP000004728">
    <property type="component" value="Unassembled WGS sequence"/>
</dbReference>
<keyword evidence="2" id="KW-1185">Reference proteome</keyword>
<dbReference type="HOGENOM" id="CLU_3219323_0_0_5"/>
<dbReference type="EMBL" id="AEWJ01000037">
    <property type="protein sequence ID" value="EGD59020.1"/>
    <property type="molecule type" value="Genomic_DNA"/>
</dbReference>
<name>F1Z8K5_9SPHN</name>
<protein>
    <submittedName>
        <fullName evidence="1">Uncharacterized protein</fullName>
    </submittedName>
</protein>
<accession>F1Z8K5</accession>
<dbReference type="AlphaFoldDB" id="F1Z8K5"/>
<reference evidence="1 2" key="1">
    <citation type="journal article" date="2012" name="J. Bacteriol.">
        <title>Draft Genome Sequence of Novosphingobium nitrogenifigens Y88T.</title>
        <authorList>
            <person name="Strabala T.J."/>
            <person name="Macdonald L."/>
            <person name="Liu V."/>
            <person name="Smit A.M."/>
        </authorList>
    </citation>
    <scope>NUCLEOTIDE SEQUENCE [LARGE SCALE GENOMIC DNA]</scope>
    <source>
        <strain evidence="1 2">DSM 19370</strain>
    </source>
</reference>
<sequence>MPSSSIADDFAGEKSRMGLLIGHLSGALEASVHARAGPNADFGR</sequence>
<dbReference type="STRING" id="983920.Y88_1082"/>
<gene>
    <name evidence="1" type="ORF">Y88_1082</name>
</gene>
<proteinExistence type="predicted"/>
<evidence type="ECO:0000313" key="2">
    <source>
        <dbReference type="Proteomes" id="UP000004728"/>
    </source>
</evidence>